<dbReference type="Gene3D" id="1.10.260.40">
    <property type="entry name" value="lambda repressor-like DNA-binding domains"/>
    <property type="match status" value="1"/>
</dbReference>
<dbReference type="InterPro" id="IPR050807">
    <property type="entry name" value="TransReg_Diox_bact_type"/>
</dbReference>
<dbReference type="Pfam" id="PF01381">
    <property type="entry name" value="HTH_3"/>
    <property type="match status" value="1"/>
</dbReference>
<protein>
    <submittedName>
        <fullName evidence="5">Helix-turn-helix transcriptional regulator</fullName>
    </submittedName>
</protein>
<feature type="domain" description="HTH cro/C1-type" evidence="4">
    <location>
        <begin position="20"/>
        <end position="74"/>
    </location>
</feature>
<organism evidence="5 6">
    <name type="scientific">Shiella aurantiaca</name>
    <dbReference type="NCBI Taxonomy" id="3058365"/>
    <lineage>
        <taxon>Bacteria</taxon>
        <taxon>Pseudomonadati</taxon>
        <taxon>Bacteroidota</taxon>
        <taxon>Cytophagia</taxon>
        <taxon>Cytophagales</taxon>
        <taxon>Shiellaceae</taxon>
        <taxon>Shiella</taxon>
    </lineage>
</organism>
<keyword evidence="3" id="KW-0804">Transcription</keyword>
<gene>
    <name evidence="5" type="ORF">QWY31_02315</name>
</gene>
<dbReference type="CDD" id="cd00093">
    <property type="entry name" value="HTH_XRE"/>
    <property type="match status" value="1"/>
</dbReference>
<dbReference type="EMBL" id="JAUHJS010000001">
    <property type="protein sequence ID" value="MDN4164315.1"/>
    <property type="molecule type" value="Genomic_DNA"/>
</dbReference>
<evidence type="ECO:0000256" key="1">
    <source>
        <dbReference type="ARBA" id="ARBA00023015"/>
    </source>
</evidence>
<reference evidence="5" key="1">
    <citation type="submission" date="2023-06" db="EMBL/GenBank/DDBJ databases">
        <title>Cytophagales bacterium Strain LB-30, isolated from soil.</title>
        <authorList>
            <person name="Liu B."/>
        </authorList>
    </citation>
    <scope>NUCLEOTIDE SEQUENCE</scope>
    <source>
        <strain evidence="5">LB-30</strain>
    </source>
</reference>
<dbReference type="SUPFAM" id="SSF47413">
    <property type="entry name" value="lambda repressor-like DNA-binding domains"/>
    <property type="match status" value="1"/>
</dbReference>
<dbReference type="PROSITE" id="PS50943">
    <property type="entry name" value="HTH_CROC1"/>
    <property type="match status" value="1"/>
</dbReference>
<evidence type="ECO:0000313" key="6">
    <source>
        <dbReference type="Proteomes" id="UP001168552"/>
    </source>
</evidence>
<dbReference type="RefSeq" id="WP_320002841.1">
    <property type="nucleotide sequence ID" value="NZ_JAUHJS010000001.1"/>
</dbReference>
<dbReference type="PANTHER" id="PTHR46797">
    <property type="entry name" value="HTH-TYPE TRANSCRIPTIONAL REGULATOR"/>
    <property type="match status" value="1"/>
</dbReference>
<proteinExistence type="predicted"/>
<keyword evidence="2" id="KW-0238">DNA-binding</keyword>
<dbReference type="Proteomes" id="UP001168552">
    <property type="component" value="Unassembled WGS sequence"/>
</dbReference>
<evidence type="ECO:0000313" key="5">
    <source>
        <dbReference type="EMBL" id="MDN4164315.1"/>
    </source>
</evidence>
<dbReference type="InterPro" id="IPR010982">
    <property type="entry name" value="Lambda_DNA-bd_dom_sf"/>
</dbReference>
<dbReference type="SMART" id="SM00530">
    <property type="entry name" value="HTH_XRE"/>
    <property type="match status" value="1"/>
</dbReference>
<dbReference type="PANTHER" id="PTHR46797:SF23">
    <property type="entry name" value="HTH-TYPE TRANSCRIPTIONAL REGULATOR SUTR"/>
    <property type="match status" value="1"/>
</dbReference>
<dbReference type="InterPro" id="IPR001387">
    <property type="entry name" value="Cro/C1-type_HTH"/>
</dbReference>
<evidence type="ECO:0000259" key="4">
    <source>
        <dbReference type="PROSITE" id="PS50943"/>
    </source>
</evidence>
<sequence length="95" mass="11286">MYHLVPMINEDLIKEFGLRIRQLRTLKKISQEELSFETGFHRTYIGMIERGERNISLSHIAVFAKAFELNVSELLDFRDINPNHTFKNYQTKTIE</sequence>
<accession>A0ABT8F1N3</accession>
<evidence type="ECO:0000256" key="3">
    <source>
        <dbReference type="ARBA" id="ARBA00023163"/>
    </source>
</evidence>
<comment type="caution">
    <text evidence="5">The sequence shown here is derived from an EMBL/GenBank/DDBJ whole genome shotgun (WGS) entry which is preliminary data.</text>
</comment>
<keyword evidence="6" id="KW-1185">Reference proteome</keyword>
<name>A0ABT8F1N3_9BACT</name>
<evidence type="ECO:0000256" key="2">
    <source>
        <dbReference type="ARBA" id="ARBA00023125"/>
    </source>
</evidence>
<keyword evidence="1" id="KW-0805">Transcription regulation</keyword>